<reference evidence="3" key="1">
    <citation type="journal article" date="2021" name="Nat. Commun.">
        <title>Genetic determinants of endophytism in the Arabidopsis root mycobiome.</title>
        <authorList>
            <person name="Mesny F."/>
            <person name="Miyauchi S."/>
            <person name="Thiergart T."/>
            <person name="Pickel B."/>
            <person name="Atanasova L."/>
            <person name="Karlsson M."/>
            <person name="Huettel B."/>
            <person name="Barry K.W."/>
            <person name="Haridas S."/>
            <person name="Chen C."/>
            <person name="Bauer D."/>
            <person name="Andreopoulos W."/>
            <person name="Pangilinan J."/>
            <person name="LaButti K."/>
            <person name="Riley R."/>
            <person name="Lipzen A."/>
            <person name="Clum A."/>
            <person name="Drula E."/>
            <person name="Henrissat B."/>
            <person name="Kohler A."/>
            <person name="Grigoriev I.V."/>
            <person name="Martin F.M."/>
            <person name="Hacquard S."/>
        </authorList>
    </citation>
    <scope>NUCLEOTIDE SEQUENCE</scope>
    <source>
        <strain evidence="3">MPI-CAGE-CH-0235</strain>
    </source>
</reference>
<dbReference type="OrthoDB" id="5086500at2759"/>
<dbReference type="Pfam" id="PF20246">
    <property type="entry name" value="DUF6601"/>
    <property type="match status" value="1"/>
</dbReference>
<feature type="compositionally biased region" description="Polar residues" evidence="1">
    <location>
        <begin position="38"/>
        <end position="58"/>
    </location>
</feature>
<evidence type="ECO:0000256" key="2">
    <source>
        <dbReference type="SAM" id="Phobius"/>
    </source>
</evidence>
<keyword evidence="2" id="KW-0812">Transmembrane</keyword>
<comment type="caution">
    <text evidence="3">The sequence shown here is derived from an EMBL/GenBank/DDBJ whole genome shotgun (WGS) entry which is preliminary data.</text>
</comment>
<feature type="transmembrane region" description="Helical" evidence="2">
    <location>
        <begin position="281"/>
        <end position="300"/>
    </location>
</feature>
<evidence type="ECO:0000256" key="1">
    <source>
        <dbReference type="SAM" id="MobiDB-lite"/>
    </source>
</evidence>
<dbReference type="Proteomes" id="UP000813444">
    <property type="component" value="Unassembled WGS sequence"/>
</dbReference>
<feature type="transmembrane region" description="Helical" evidence="2">
    <location>
        <begin position="320"/>
        <end position="345"/>
    </location>
</feature>
<dbReference type="InterPro" id="IPR046536">
    <property type="entry name" value="DUF6601"/>
</dbReference>
<keyword evidence="2" id="KW-0472">Membrane</keyword>
<name>A0A8K0WIX1_9HYPO</name>
<feature type="compositionally biased region" description="Basic and acidic residues" evidence="1">
    <location>
        <begin position="28"/>
        <end position="37"/>
    </location>
</feature>
<gene>
    <name evidence="3" type="ORF">B0I35DRAFT_446976</name>
</gene>
<dbReference type="EMBL" id="JAGPNK010000036">
    <property type="protein sequence ID" value="KAH7303328.1"/>
    <property type="molecule type" value="Genomic_DNA"/>
</dbReference>
<feature type="region of interest" description="Disordered" evidence="1">
    <location>
        <begin position="1"/>
        <end position="60"/>
    </location>
</feature>
<accession>A0A8K0WIX1</accession>
<proteinExistence type="predicted"/>
<keyword evidence="4" id="KW-1185">Reference proteome</keyword>
<dbReference type="PANTHER" id="PTHR34414:SF1">
    <property type="entry name" value="SUBTILISIN-LIKE SERINE PROTEASE"/>
    <property type="match status" value="1"/>
</dbReference>
<organism evidence="3 4">
    <name type="scientific">Stachybotrys elegans</name>
    <dbReference type="NCBI Taxonomy" id="80388"/>
    <lineage>
        <taxon>Eukaryota</taxon>
        <taxon>Fungi</taxon>
        <taxon>Dikarya</taxon>
        <taxon>Ascomycota</taxon>
        <taxon>Pezizomycotina</taxon>
        <taxon>Sordariomycetes</taxon>
        <taxon>Hypocreomycetidae</taxon>
        <taxon>Hypocreales</taxon>
        <taxon>Stachybotryaceae</taxon>
        <taxon>Stachybotrys</taxon>
    </lineage>
</organism>
<sequence length="372" mass="42467">MGLPATQKEPPFLARVSTGNKLPFTDPVRSDAEHSVSHTEAQTAAKMGTQNGVQGQSRELSDPTDLCPIYIDAKYWSCETFRPRENIPDFLARDLSVRRLDDIYDALWWAGRQAPPRPLHRLKMLGRKITVAEQADLHLVWSAESFFVKPLPGFLLDYSFWKQHICKDEHSQETYESARGFVLSYVWLIRHRSDFEIAKNEWLLPDDLTWPKWKEFVHSVWDHFGDLNNPHSISKRYRYGELRISRLDQICRLSPKSSFNLRVQGYLYSYSSYGGFFRREFAWLIVAFAYLSIVLTAMQVGLTTAQLRDNGGFNRASYGFAVTSIMLPAIVSAIGLGLYVGLWAYHVSTTISAWLGGRTSEKYSSNNNSASG</sequence>
<dbReference type="PANTHER" id="PTHR34414">
    <property type="entry name" value="HET DOMAIN-CONTAINING PROTEIN-RELATED"/>
    <property type="match status" value="1"/>
</dbReference>
<dbReference type="AlphaFoldDB" id="A0A8K0WIX1"/>
<evidence type="ECO:0000313" key="3">
    <source>
        <dbReference type="EMBL" id="KAH7303328.1"/>
    </source>
</evidence>
<evidence type="ECO:0000313" key="4">
    <source>
        <dbReference type="Proteomes" id="UP000813444"/>
    </source>
</evidence>
<keyword evidence="2" id="KW-1133">Transmembrane helix</keyword>
<protein>
    <submittedName>
        <fullName evidence="3">Uncharacterized protein</fullName>
    </submittedName>
</protein>